<name>A0ABT2PNF6_9BURK</name>
<gene>
    <name evidence="5" type="ORF">N0K08_14185</name>
</gene>
<dbReference type="InterPro" id="IPR008920">
    <property type="entry name" value="TF_FadR/GntR_C"/>
</dbReference>
<evidence type="ECO:0000313" key="6">
    <source>
        <dbReference type="Proteomes" id="UP001525968"/>
    </source>
</evidence>
<organism evidence="5 6">
    <name type="scientific">Acidovorax bellezanensis</name>
    <dbReference type="NCBI Taxonomy" id="2976702"/>
    <lineage>
        <taxon>Bacteria</taxon>
        <taxon>Pseudomonadati</taxon>
        <taxon>Pseudomonadota</taxon>
        <taxon>Betaproteobacteria</taxon>
        <taxon>Burkholderiales</taxon>
        <taxon>Comamonadaceae</taxon>
        <taxon>Acidovorax</taxon>
    </lineage>
</organism>
<dbReference type="SUPFAM" id="SSF46785">
    <property type="entry name" value="Winged helix' DNA-binding domain"/>
    <property type="match status" value="1"/>
</dbReference>
<feature type="domain" description="GntR C-terminal" evidence="4">
    <location>
        <begin position="81"/>
        <end position="206"/>
    </location>
</feature>
<dbReference type="PANTHER" id="PTHR43537">
    <property type="entry name" value="TRANSCRIPTIONAL REGULATOR, GNTR FAMILY"/>
    <property type="match status" value="1"/>
</dbReference>
<dbReference type="InterPro" id="IPR011711">
    <property type="entry name" value="GntR_C"/>
</dbReference>
<keyword evidence="6" id="KW-1185">Reference proteome</keyword>
<reference evidence="5 6" key="1">
    <citation type="submission" date="2022-09" db="EMBL/GenBank/DDBJ databases">
        <title>Draft genome of isolate Be4.</title>
        <authorList>
            <person name="Sanchez-Castro I."/>
            <person name="Martinez-Rodriguez P."/>
            <person name="Descostes M."/>
            <person name="Merroun M."/>
        </authorList>
    </citation>
    <scope>NUCLEOTIDE SEQUENCE [LARGE SCALE GENOMIC DNA]</scope>
    <source>
        <strain evidence="5 6">Be4</strain>
    </source>
</reference>
<dbReference type="InterPro" id="IPR036388">
    <property type="entry name" value="WH-like_DNA-bd_sf"/>
</dbReference>
<dbReference type="Proteomes" id="UP001525968">
    <property type="component" value="Unassembled WGS sequence"/>
</dbReference>
<sequence length="249" mass="28410">MAEQNHTDVVRERILEKLIHAEYMPGHAFKLREMTEDGEFKGLSQTPIREALLQLVAKDILVGQRGFTVRVPMPTVAGLAEVRSIRIQLEIMAATAGMQDWTQQGTHRLEQIHGELLQAKAVGDVATILRKNVQFHFALYGQDRMPYLMSLLRSLWAITGPSIRFLYEEGRPMDVSGHHAHEDVILAMRTQDRHLLEKAIAQDGSEHGEKILQVLRDKVSPEALTVQSFQKMELLRTRAKRGRKIQHEQ</sequence>
<dbReference type="InterPro" id="IPR036390">
    <property type="entry name" value="WH_DNA-bd_sf"/>
</dbReference>
<evidence type="ECO:0000256" key="2">
    <source>
        <dbReference type="ARBA" id="ARBA00023125"/>
    </source>
</evidence>
<dbReference type="Pfam" id="PF07729">
    <property type="entry name" value="FCD"/>
    <property type="match status" value="1"/>
</dbReference>
<comment type="caution">
    <text evidence="5">The sequence shown here is derived from an EMBL/GenBank/DDBJ whole genome shotgun (WGS) entry which is preliminary data.</text>
</comment>
<keyword evidence="3" id="KW-0804">Transcription</keyword>
<keyword evidence="2" id="KW-0238">DNA-binding</keyword>
<dbReference type="EMBL" id="JAODYH010000007">
    <property type="protein sequence ID" value="MCT9811790.1"/>
    <property type="molecule type" value="Genomic_DNA"/>
</dbReference>
<proteinExistence type="predicted"/>
<accession>A0ABT2PNF6</accession>
<dbReference type="PANTHER" id="PTHR43537:SF39">
    <property type="entry name" value="HTH-TYPE TRANSCRIPTIONAL REGULATOR MCBR"/>
    <property type="match status" value="1"/>
</dbReference>
<protein>
    <submittedName>
        <fullName evidence="5">GntR family transcriptional regulator</fullName>
    </submittedName>
</protein>
<dbReference type="Gene3D" id="1.10.10.10">
    <property type="entry name" value="Winged helix-like DNA-binding domain superfamily/Winged helix DNA-binding domain"/>
    <property type="match status" value="1"/>
</dbReference>
<evidence type="ECO:0000259" key="4">
    <source>
        <dbReference type="SMART" id="SM00895"/>
    </source>
</evidence>
<evidence type="ECO:0000256" key="3">
    <source>
        <dbReference type="ARBA" id="ARBA00023163"/>
    </source>
</evidence>
<keyword evidence="1" id="KW-0805">Transcription regulation</keyword>
<evidence type="ECO:0000256" key="1">
    <source>
        <dbReference type="ARBA" id="ARBA00023015"/>
    </source>
</evidence>
<dbReference type="Gene3D" id="1.20.120.530">
    <property type="entry name" value="GntR ligand-binding domain-like"/>
    <property type="match status" value="1"/>
</dbReference>
<dbReference type="SUPFAM" id="SSF48008">
    <property type="entry name" value="GntR ligand-binding domain-like"/>
    <property type="match status" value="1"/>
</dbReference>
<dbReference type="SMART" id="SM00895">
    <property type="entry name" value="FCD"/>
    <property type="match status" value="1"/>
</dbReference>
<dbReference type="RefSeq" id="WP_261501043.1">
    <property type="nucleotide sequence ID" value="NZ_JAODYH010000007.1"/>
</dbReference>
<evidence type="ECO:0000313" key="5">
    <source>
        <dbReference type="EMBL" id="MCT9811790.1"/>
    </source>
</evidence>